<dbReference type="RefSeq" id="WP_218152158.1">
    <property type="nucleotide sequence ID" value="NZ_FOUB01000085.1"/>
</dbReference>
<gene>
    <name evidence="1" type="ORF">SAMN05421863_108513</name>
</gene>
<keyword evidence="2" id="KW-1185">Reference proteome</keyword>
<organism evidence="1 2">
    <name type="scientific">Nitrosomonas communis</name>
    <dbReference type="NCBI Taxonomy" id="44574"/>
    <lineage>
        <taxon>Bacteria</taxon>
        <taxon>Pseudomonadati</taxon>
        <taxon>Pseudomonadota</taxon>
        <taxon>Betaproteobacteria</taxon>
        <taxon>Nitrosomonadales</taxon>
        <taxon>Nitrosomonadaceae</taxon>
        <taxon>Nitrosomonas</taxon>
    </lineage>
</organism>
<dbReference type="AlphaFoldDB" id="A0A1I4VK99"/>
<protein>
    <submittedName>
        <fullName evidence="1">Uncharacterized protein</fullName>
    </submittedName>
</protein>
<dbReference type="Proteomes" id="UP000183287">
    <property type="component" value="Unassembled WGS sequence"/>
</dbReference>
<evidence type="ECO:0000313" key="2">
    <source>
        <dbReference type="Proteomes" id="UP000183287"/>
    </source>
</evidence>
<sequence length="468" mass="53520">IPYHLYLFCMTFLSLLSKSMILMEIVLPDSFLGIILSIPDSLLPVARLLCSDFVNHESFDDVKKDFLNLLPELRRHAEWTQNNYVYIDDKELKTDGRFIVTPVSGMNPFSRYGKCLDFRCRLKNTRRFAQTLGLYSDSINIHDPFTTLFLDNEDWSDYEIVALYHDITVLHELVPLFNKGVISFLNPSAGFCNSCYSELIRKIGSLAEETLDDYKSEIKMRREEHGFSLDTGIIYEPPLVQLFEHTSSSKKRITKKIALKNLKKNVSAEIKEILMSFYSKSVQESAIFSNSRVTFNALRNLEGRSISNDIEAWELAHSTDLPWIKELSVQQVVQLREEAKSALPQLREKFAINIASNKAYELNHTEDQTKNLIRELRASTEEVAAELSSLNIRGERRFNNVAGMLGLTVAIYGYGTDLMSPELSLTTLLSTLGLIHTFSKRDEEELRKITSKPGYVFVKAKELLSHAN</sequence>
<feature type="non-terminal residue" evidence="1">
    <location>
        <position position="1"/>
    </location>
</feature>
<name>A0A1I4VK99_9PROT</name>
<evidence type="ECO:0000313" key="1">
    <source>
        <dbReference type="EMBL" id="SFN01662.1"/>
    </source>
</evidence>
<accession>A0A1I4VK99</accession>
<dbReference type="EMBL" id="FOUB01000085">
    <property type="protein sequence ID" value="SFN01662.1"/>
    <property type="molecule type" value="Genomic_DNA"/>
</dbReference>
<reference evidence="2" key="1">
    <citation type="submission" date="2016-10" db="EMBL/GenBank/DDBJ databases">
        <authorList>
            <person name="Varghese N."/>
            <person name="Submissions S."/>
        </authorList>
    </citation>
    <scope>NUCLEOTIDE SEQUENCE [LARGE SCALE GENOMIC DNA]</scope>
    <source>
        <strain evidence="2">Nm44</strain>
    </source>
</reference>
<proteinExistence type="predicted"/>